<dbReference type="InterPro" id="IPR027417">
    <property type="entry name" value="P-loop_NTPase"/>
</dbReference>
<protein>
    <submittedName>
        <fullName evidence="1">Uncharacterized protein</fullName>
    </submittedName>
</protein>
<comment type="caution">
    <text evidence="1">The sequence shown here is derived from an EMBL/GenBank/DDBJ whole genome shotgun (WGS) entry which is preliminary data.</text>
</comment>
<reference evidence="1 2" key="1">
    <citation type="journal article" date="2022" name="Nat. Plants">
        <title>Genomes of leafy and leafless Platanthera orchids illuminate the evolution of mycoheterotrophy.</title>
        <authorList>
            <person name="Li M.H."/>
            <person name="Liu K.W."/>
            <person name="Li Z."/>
            <person name="Lu H.C."/>
            <person name="Ye Q.L."/>
            <person name="Zhang D."/>
            <person name="Wang J.Y."/>
            <person name="Li Y.F."/>
            <person name="Zhong Z.M."/>
            <person name="Liu X."/>
            <person name="Yu X."/>
            <person name="Liu D.K."/>
            <person name="Tu X.D."/>
            <person name="Liu B."/>
            <person name="Hao Y."/>
            <person name="Liao X.Y."/>
            <person name="Jiang Y.T."/>
            <person name="Sun W.H."/>
            <person name="Chen J."/>
            <person name="Chen Y.Q."/>
            <person name="Ai Y."/>
            <person name="Zhai J.W."/>
            <person name="Wu S.S."/>
            <person name="Zhou Z."/>
            <person name="Hsiao Y.Y."/>
            <person name="Wu W.L."/>
            <person name="Chen Y.Y."/>
            <person name="Lin Y.F."/>
            <person name="Hsu J.L."/>
            <person name="Li C.Y."/>
            <person name="Wang Z.W."/>
            <person name="Zhao X."/>
            <person name="Zhong W.Y."/>
            <person name="Ma X.K."/>
            <person name="Ma L."/>
            <person name="Huang J."/>
            <person name="Chen G.Z."/>
            <person name="Huang M.Z."/>
            <person name="Huang L."/>
            <person name="Peng D.H."/>
            <person name="Luo Y.B."/>
            <person name="Zou S.Q."/>
            <person name="Chen S.P."/>
            <person name="Lan S."/>
            <person name="Tsai W.C."/>
            <person name="Van de Peer Y."/>
            <person name="Liu Z.J."/>
        </authorList>
    </citation>
    <scope>NUCLEOTIDE SEQUENCE [LARGE SCALE GENOMIC DNA]</scope>
    <source>
        <strain evidence="1">Lor287</strain>
    </source>
</reference>
<sequence>MLWIDKYRPISLDKVTFHGEIAQNLKKLVSEQDCPHLLFYRPSVFFVCSLDYFSPLQVKLEQKV</sequence>
<dbReference type="AlphaFoldDB" id="A0AAP0FW52"/>
<gene>
    <name evidence="1" type="ORF">KSP39_PZI021963</name>
</gene>
<dbReference type="EMBL" id="JBBWWQ010000019">
    <property type="protein sequence ID" value="KAK8918632.1"/>
    <property type="molecule type" value="Genomic_DNA"/>
</dbReference>
<keyword evidence="2" id="KW-1185">Reference proteome</keyword>
<name>A0AAP0FW52_9ASPA</name>
<evidence type="ECO:0000313" key="2">
    <source>
        <dbReference type="Proteomes" id="UP001418222"/>
    </source>
</evidence>
<accession>A0AAP0FW52</accession>
<organism evidence="1 2">
    <name type="scientific">Platanthera zijinensis</name>
    <dbReference type="NCBI Taxonomy" id="2320716"/>
    <lineage>
        <taxon>Eukaryota</taxon>
        <taxon>Viridiplantae</taxon>
        <taxon>Streptophyta</taxon>
        <taxon>Embryophyta</taxon>
        <taxon>Tracheophyta</taxon>
        <taxon>Spermatophyta</taxon>
        <taxon>Magnoliopsida</taxon>
        <taxon>Liliopsida</taxon>
        <taxon>Asparagales</taxon>
        <taxon>Orchidaceae</taxon>
        <taxon>Orchidoideae</taxon>
        <taxon>Orchideae</taxon>
        <taxon>Orchidinae</taxon>
        <taxon>Platanthera</taxon>
    </lineage>
</organism>
<proteinExistence type="predicted"/>
<dbReference type="Gene3D" id="3.40.50.300">
    <property type="entry name" value="P-loop containing nucleotide triphosphate hydrolases"/>
    <property type="match status" value="1"/>
</dbReference>
<dbReference type="Proteomes" id="UP001418222">
    <property type="component" value="Unassembled WGS sequence"/>
</dbReference>
<evidence type="ECO:0000313" key="1">
    <source>
        <dbReference type="EMBL" id="KAK8918632.1"/>
    </source>
</evidence>